<name>A0A1M7ITX9_9RHOB</name>
<feature type="transmembrane region" description="Helical" evidence="1">
    <location>
        <begin position="6"/>
        <end position="27"/>
    </location>
</feature>
<evidence type="ECO:0000313" key="3">
    <source>
        <dbReference type="Proteomes" id="UP000322545"/>
    </source>
</evidence>
<protein>
    <submittedName>
        <fullName evidence="2">Uncharacterized protein</fullName>
    </submittedName>
</protein>
<sequence length="43" mass="4925">MFKGLFSAMLIITGFLVVLPALMILALEGPDWFERWQQMSPIL</sequence>
<keyword evidence="3" id="KW-1185">Reference proteome</keyword>
<keyword evidence="1" id="KW-1133">Transmembrane helix</keyword>
<gene>
    <name evidence="2" type="ORF">SAMN05443432_107193</name>
</gene>
<organism evidence="2 3">
    <name type="scientific">Roseovarius litoreus</name>
    <dbReference type="NCBI Taxonomy" id="1155722"/>
    <lineage>
        <taxon>Bacteria</taxon>
        <taxon>Pseudomonadati</taxon>
        <taxon>Pseudomonadota</taxon>
        <taxon>Alphaproteobacteria</taxon>
        <taxon>Rhodobacterales</taxon>
        <taxon>Roseobacteraceae</taxon>
        <taxon>Roseovarius</taxon>
    </lineage>
</organism>
<accession>A0A1M7ITX9</accession>
<dbReference type="RefSeq" id="WP_262975135.1">
    <property type="nucleotide sequence ID" value="NZ_FRCB01000007.1"/>
</dbReference>
<reference evidence="2 3" key="1">
    <citation type="submission" date="2016-11" db="EMBL/GenBank/DDBJ databases">
        <authorList>
            <person name="Varghese N."/>
            <person name="Submissions S."/>
        </authorList>
    </citation>
    <scope>NUCLEOTIDE SEQUENCE [LARGE SCALE GENOMIC DNA]</scope>
    <source>
        <strain evidence="2 3">DSM 28249</strain>
    </source>
</reference>
<dbReference type="Proteomes" id="UP000322545">
    <property type="component" value="Unassembled WGS sequence"/>
</dbReference>
<dbReference type="AlphaFoldDB" id="A0A1M7ITX9"/>
<evidence type="ECO:0000313" key="2">
    <source>
        <dbReference type="EMBL" id="SHM44073.1"/>
    </source>
</evidence>
<keyword evidence="1" id="KW-0472">Membrane</keyword>
<keyword evidence="1" id="KW-0812">Transmembrane</keyword>
<dbReference type="EMBL" id="FRCB01000007">
    <property type="protein sequence ID" value="SHM44073.1"/>
    <property type="molecule type" value="Genomic_DNA"/>
</dbReference>
<evidence type="ECO:0000256" key="1">
    <source>
        <dbReference type="SAM" id="Phobius"/>
    </source>
</evidence>
<proteinExistence type="predicted"/>